<feature type="region of interest" description="Disordered" evidence="1">
    <location>
        <begin position="57"/>
        <end position="79"/>
    </location>
</feature>
<reference evidence="2 3" key="1">
    <citation type="submission" date="2016-09" db="EMBL/GenBank/DDBJ databases">
        <title>Photobacterium proteolyticum sp. nov. a protease producing bacterium isolated from ocean sediments of Laizhou Bay.</title>
        <authorList>
            <person name="Li Y."/>
        </authorList>
    </citation>
    <scope>NUCLEOTIDE SEQUENCE [LARGE SCALE GENOMIC DNA]</scope>
    <source>
        <strain evidence="2 3">13-12</strain>
    </source>
</reference>
<evidence type="ECO:0000256" key="1">
    <source>
        <dbReference type="SAM" id="MobiDB-lite"/>
    </source>
</evidence>
<sequence length="94" mass="10310">MSGQGIFSGLPAEKDKASQLTVDSLTAKNHALDNQLQGLVPRSVSFSVTRKLENDSRSLRNMAATHPATRCRSEGSQTQPSEVCHLWQLFSPQK</sequence>
<name>A0A1Q9GS29_9GAMM</name>
<dbReference type="AlphaFoldDB" id="A0A1Q9GS29"/>
<organism evidence="2 3">
    <name type="scientific">Photobacterium proteolyticum</name>
    <dbReference type="NCBI Taxonomy" id="1903952"/>
    <lineage>
        <taxon>Bacteria</taxon>
        <taxon>Pseudomonadati</taxon>
        <taxon>Pseudomonadota</taxon>
        <taxon>Gammaproteobacteria</taxon>
        <taxon>Vibrionales</taxon>
        <taxon>Vibrionaceae</taxon>
        <taxon>Photobacterium</taxon>
    </lineage>
</organism>
<protein>
    <submittedName>
        <fullName evidence="2">Uncharacterized protein</fullName>
    </submittedName>
</protein>
<dbReference type="EMBL" id="MJIL01000066">
    <property type="protein sequence ID" value="OLQ77456.1"/>
    <property type="molecule type" value="Genomic_DNA"/>
</dbReference>
<accession>A0A1Q9GS29</accession>
<evidence type="ECO:0000313" key="3">
    <source>
        <dbReference type="Proteomes" id="UP000186905"/>
    </source>
</evidence>
<evidence type="ECO:0000313" key="2">
    <source>
        <dbReference type="EMBL" id="OLQ77456.1"/>
    </source>
</evidence>
<dbReference type="Proteomes" id="UP000186905">
    <property type="component" value="Unassembled WGS sequence"/>
</dbReference>
<gene>
    <name evidence="2" type="ORF">BIT28_07390</name>
</gene>
<keyword evidence="3" id="KW-1185">Reference proteome</keyword>
<comment type="caution">
    <text evidence="2">The sequence shown here is derived from an EMBL/GenBank/DDBJ whole genome shotgun (WGS) entry which is preliminary data.</text>
</comment>
<proteinExistence type="predicted"/>